<dbReference type="PROSITE" id="PS00216">
    <property type="entry name" value="SUGAR_TRANSPORT_1"/>
    <property type="match status" value="1"/>
</dbReference>
<dbReference type="InterPro" id="IPR005828">
    <property type="entry name" value="MFS_sugar_transport-like"/>
</dbReference>
<evidence type="ECO:0000259" key="9">
    <source>
        <dbReference type="PROSITE" id="PS50850"/>
    </source>
</evidence>
<keyword evidence="6 8" id="KW-0472">Membrane</keyword>
<accession>A0A0D2BZ09</accession>
<evidence type="ECO:0000313" key="10">
    <source>
        <dbReference type="EMBL" id="KIW16519.1"/>
    </source>
</evidence>
<dbReference type="InterPro" id="IPR005829">
    <property type="entry name" value="Sugar_transporter_CS"/>
</dbReference>
<evidence type="ECO:0000256" key="4">
    <source>
        <dbReference type="ARBA" id="ARBA00022692"/>
    </source>
</evidence>
<dbReference type="InterPro" id="IPR003663">
    <property type="entry name" value="Sugar/inositol_transpt"/>
</dbReference>
<dbReference type="InterPro" id="IPR036259">
    <property type="entry name" value="MFS_trans_sf"/>
</dbReference>
<protein>
    <recommendedName>
        <fullName evidence="9">Major facilitator superfamily (MFS) profile domain-containing protein</fullName>
    </recommendedName>
</protein>
<evidence type="ECO:0000256" key="5">
    <source>
        <dbReference type="ARBA" id="ARBA00022989"/>
    </source>
</evidence>
<dbReference type="EMBL" id="KN847495">
    <property type="protein sequence ID" value="KIW16519.1"/>
    <property type="molecule type" value="Genomic_DNA"/>
</dbReference>
<feature type="transmembrane region" description="Helical" evidence="8">
    <location>
        <begin position="151"/>
        <end position="175"/>
    </location>
</feature>
<keyword evidence="5 8" id="KW-1133">Transmembrane helix</keyword>
<feature type="transmembrane region" description="Helical" evidence="8">
    <location>
        <begin position="306"/>
        <end position="330"/>
    </location>
</feature>
<evidence type="ECO:0000256" key="8">
    <source>
        <dbReference type="SAM" id="Phobius"/>
    </source>
</evidence>
<keyword evidence="11" id="KW-1185">Reference proteome</keyword>
<dbReference type="SUPFAM" id="SSF103473">
    <property type="entry name" value="MFS general substrate transporter"/>
    <property type="match status" value="1"/>
</dbReference>
<organism evidence="10 11">
    <name type="scientific">Exophiala spinifera</name>
    <dbReference type="NCBI Taxonomy" id="91928"/>
    <lineage>
        <taxon>Eukaryota</taxon>
        <taxon>Fungi</taxon>
        <taxon>Dikarya</taxon>
        <taxon>Ascomycota</taxon>
        <taxon>Pezizomycotina</taxon>
        <taxon>Eurotiomycetes</taxon>
        <taxon>Chaetothyriomycetidae</taxon>
        <taxon>Chaetothyriales</taxon>
        <taxon>Herpotrichiellaceae</taxon>
        <taxon>Exophiala</taxon>
    </lineage>
</organism>
<dbReference type="OrthoDB" id="6612291at2759"/>
<dbReference type="FunFam" id="1.20.1250.20:FF:000090">
    <property type="entry name" value="MFS sugar transporter, putative"/>
    <property type="match status" value="1"/>
</dbReference>
<keyword evidence="4 8" id="KW-0812">Transmembrane</keyword>
<feature type="transmembrane region" description="Helical" evidence="8">
    <location>
        <begin position="405"/>
        <end position="423"/>
    </location>
</feature>
<gene>
    <name evidence="10" type="ORF">PV08_06574</name>
</gene>
<dbReference type="GeneID" id="27333657"/>
<dbReference type="InterPro" id="IPR020846">
    <property type="entry name" value="MFS_dom"/>
</dbReference>
<dbReference type="PROSITE" id="PS50850">
    <property type="entry name" value="MFS"/>
    <property type="match status" value="1"/>
</dbReference>
<feature type="transmembrane region" description="Helical" evidence="8">
    <location>
        <begin position="187"/>
        <end position="204"/>
    </location>
</feature>
<dbReference type="HOGENOM" id="CLU_001265_30_3_1"/>
<keyword evidence="3 7" id="KW-0813">Transport</keyword>
<evidence type="ECO:0000256" key="3">
    <source>
        <dbReference type="ARBA" id="ARBA00022448"/>
    </source>
</evidence>
<feature type="transmembrane region" description="Helical" evidence="8">
    <location>
        <begin position="272"/>
        <end position="294"/>
    </location>
</feature>
<name>A0A0D2BZ09_9EURO</name>
<dbReference type="PRINTS" id="PR00171">
    <property type="entry name" value="SUGRTRNSPORT"/>
</dbReference>
<evidence type="ECO:0000256" key="7">
    <source>
        <dbReference type="RuleBase" id="RU003346"/>
    </source>
</evidence>
<dbReference type="GO" id="GO:0005351">
    <property type="term" value="F:carbohydrate:proton symporter activity"/>
    <property type="evidence" value="ECO:0007669"/>
    <property type="project" value="TreeGrafter"/>
</dbReference>
<dbReference type="InterPro" id="IPR050360">
    <property type="entry name" value="MFS_Sugar_Transporters"/>
</dbReference>
<evidence type="ECO:0000256" key="2">
    <source>
        <dbReference type="ARBA" id="ARBA00010992"/>
    </source>
</evidence>
<dbReference type="PANTHER" id="PTHR48022">
    <property type="entry name" value="PLASTIDIC GLUCOSE TRANSPORTER 4"/>
    <property type="match status" value="1"/>
</dbReference>
<dbReference type="RefSeq" id="XP_016236735.1">
    <property type="nucleotide sequence ID" value="XM_016380908.1"/>
</dbReference>
<dbReference type="PANTHER" id="PTHR48022:SF68">
    <property type="entry name" value="MAJOR FACILITATOR SUPERFAMILY (MFS) PROFILE DOMAIN-CONTAINING PROTEIN-RELATED"/>
    <property type="match status" value="1"/>
</dbReference>
<evidence type="ECO:0000313" key="11">
    <source>
        <dbReference type="Proteomes" id="UP000053328"/>
    </source>
</evidence>
<comment type="similarity">
    <text evidence="2 7">Belongs to the major facilitator superfamily. Sugar transporter (TC 2.A.1.1) family.</text>
</comment>
<comment type="subcellular location">
    <subcellularLocation>
        <location evidence="1">Membrane</location>
        <topology evidence="1">Multi-pass membrane protein</topology>
    </subcellularLocation>
</comment>
<feature type="transmembrane region" description="Helical" evidence="8">
    <location>
        <begin position="369"/>
        <end position="393"/>
    </location>
</feature>
<dbReference type="Gene3D" id="1.20.1250.20">
    <property type="entry name" value="MFS general substrate transporter like domains"/>
    <property type="match status" value="1"/>
</dbReference>
<feature type="transmembrane region" description="Helical" evidence="8">
    <location>
        <begin position="435"/>
        <end position="454"/>
    </location>
</feature>
<feature type="domain" description="Major facilitator superfamily (MFS) profile" evidence="9">
    <location>
        <begin position="15"/>
        <end position="458"/>
    </location>
</feature>
<feature type="transmembrane region" description="Helical" evidence="8">
    <location>
        <begin position="66"/>
        <end position="87"/>
    </location>
</feature>
<feature type="transmembrane region" description="Helical" evidence="8">
    <location>
        <begin position="94"/>
        <end position="112"/>
    </location>
</feature>
<evidence type="ECO:0000256" key="6">
    <source>
        <dbReference type="ARBA" id="ARBA00023136"/>
    </source>
</evidence>
<dbReference type="Proteomes" id="UP000053328">
    <property type="component" value="Unassembled WGS sequence"/>
</dbReference>
<dbReference type="AlphaFoldDB" id="A0A0D2BZ09"/>
<evidence type="ECO:0000256" key="1">
    <source>
        <dbReference type="ARBA" id="ARBA00004141"/>
    </source>
</evidence>
<sequence length="510" mass="56250">MPSIRLEGHALGLLVSCVGAVAFLLQGYDQAVVNGLLTLPTWEMRFPSINTSADKSQSRSVLQGTIVALYEVGCSVGALSCCFLGDFLGRRKTIFLAACIIIIGVIIQATPFSLGQLIPARIITGLGVGAFTATVPMWVTECSKAHNRGRLVMMEGCFAIGGVCFATWLDFGFYFVKNNSVNWRFPIAFQLVFALIVLSLIFYLPESPRWLIKQDDYEGAMDSLSRLEGLPRDSRLIAHEISTIKASIDAEHVGTSGNPFATTRNRHLHRTLLAMAVNMLAQMTGVNIVTFYSNTIFQNILGYSPVLSRVISGCLQIWQFLCATLAMFLVDRIGRRKLLLIGSFGMIISQSGLAALTKYAPGDKRVAGATLLFDFMSLFFFPIGLFLIPFMYAAEISPLRIRAKVTAMSASTNWIFNFLLAEVTPLGFDNLGWKYYLVYVCTSSLAFAVFFLFCPETKERPLEDIDEIFLRSSNIFEPVKIAKTLPVGAGAELDIENEKAEQEEVVVQVS</sequence>
<feature type="transmembrane region" description="Helical" evidence="8">
    <location>
        <begin position="337"/>
        <end position="357"/>
    </location>
</feature>
<reference evidence="10 11" key="1">
    <citation type="submission" date="2015-01" db="EMBL/GenBank/DDBJ databases">
        <title>The Genome Sequence of Exophiala spinifera CBS89968.</title>
        <authorList>
            <consortium name="The Broad Institute Genomics Platform"/>
            <person name="Cuomo C."/>
            <person name="de Hoog S."/>
            <person name="Gorbushina A."/>
            <person name="Stielow B."/>
            <person name="Teixiera M."/>
            <person name="Abouelleil A."/>
            <person name="Chapman S.B."/>
            <person name="Priest M."/>
            <person name="Young S.K."/>
            <person name="Wortman J."/>
            <person name="Nusbaum C."/>
            <person name="Birren B."/>
        </authorList>
    </citation>
    <scope>NUCLEOTIDE SEQUENCE [LARGE SCALE GENOMIC DNA]</scope>
    <source>
        <strain evidence="10 11">CBS 89968</strain>
    </source>
</reference>
<dbReference type="GO" id="GO:0016020">
    <property type="term" value="C:membrane"/>
    <property type="evidence" value="ECO:0007669"/>
    <property type="project" value="UniProtKB-SubCell"/>
</dbReference>
<dbReference type="NCBIfam" id="TIGR00879">
    <property type="entry name" value="SP"/>
    <property type="match status" value="1"/>
</dbReference>
<dbReference type="VEuPathDB" id="FungiDB:PV08_06574"/>
<proteinExistence type="inferred from homology"/>
<dbReference type="Pfam" id="PF00083">
    <property type="entry name" value="Sugar_tr"/>
    <property type="match status" value="1"/>
</dbReference>
<feature type="transmembrane region" description="Helical" evidence="8">
    <location>
        <begin position="118"/>
        <end position="139"/>
    </location>
</feature>